<gene>
    <name evidence="5" type="ORF">DFR76_11081</name>
</gene>
<reference evidence="5 6" key="1">
    <citation type="submission" date="2018-07" db="EMBL/GenBank/DDBJ databases">
        <title>Genomic Encyclopedia of Type Strains, Phase IV (KMG-IV): sequencing the most valuable type-strain genomes for metagenomic binning, comparative biology and taxonomic classification.</title>
        <authorList>
            <person name="Goeker M."/>
        </authorList>
    </citation>
    <scope>NUCLEOTIDE SEQUENCE [LARGE SCALE GENOMIC DNA]</scope>
    <source>
        <strain evidence="5 6">DSM 44290</strain>
    </source>
</reference>
<dbReference type="Gene3D" id="3.40.50.150">
    <property type="entry name" value="Vaccinia Virus protein VP39"/>
    <property type="match status" value="1"/>
</dbReference>
<sequence length="263" mass="28559">MPTLEPHQARDIAESFGVDAARYDRARPRYPRELLDAIIAASPGRDVLDVGIGTGILTRQLRAAGCAVTGVEPDARMAEFARRDGTPVEVSTFETWDPAGRTFDAVVAGQTWHWVDPVAGAAKAAEVLRPGGQLALFWNAAQPPAELNSEFIEVYRRIIPDSPVLRAAALPATAPYATMCDTASDGIYRAARFAEPRRHTYEWDRAYTRDEWLEMSATTGMATRLAPDVLTQLLDGLGAAIDAAGGALICRYTTVALTTTRRD</sequence>
<evidence type="ECO:0000313" key="5">
    <source>
        <dbReference type="EMBL" id="RDI63384.1"/>
    </source>
</evidence>
<dbReference type="EMBL" id="QQBC01000010">
    <property type="protein sequence ID" value="RDI63384.1"/>
    <property type="molecule type" value="Genomic_DNA"/>
</dbReference>
<dbReference type="PANTHER" id="PTHR44942">
    <property type="entry name" value="METHYLTRANSF_11 DOMAIN-CONTAINING PROTEIN"/>
    <property type="match status" value="1"/>
</dbReference>
<name>A0A370I281_9NOCA</name>
<comment type="caution">
    <text evidence="5">The sequence shown here is derived from an EMBL/GenBank/DDBJ whole genome shotgun (WGS) entry which is preliminary data.</text>
</comment>
<proteinExistence type="inferred from homology"/>
<dbReference type="InterPro" id="IPR029063">
    <property type="entry name" value="SAM-dependent_MTases_sf"/>
</dbReference>
<keyword evidence="6" id="KW-1185">Reference proteome</keyword>
<dbReference type="InterPro" id="IPR013216">
    <property type="entry name" value="Methyltransf_11"/>
</dbReference>
<organism evidence="5 6">
    <name type="scientific">Nocardia pseudobrasiliensis</name>
    <dbReference type="NCBI Taxonomy" id="45979"/>
    <lineage>
        <taxon>Bacteria</taxon>
        <taxon>Bacillati</taxon>
        <taxon>Actinomycetota</taxon>
        <taxon>Actinomycetes</taxon>
        <taxon>Mycobacteriales</taxon>
        <taxon>Nocardiaceae</taxon>
        <taxon>Nocardia</taxon>
    </lineage>
</organism>
<dbReference type="Pfam" id="PF08241">
    <property type="entry name" value="Methyltransf_11"/>
    <property type="match status" value="1"/>
</dbReference>
<dbReference type="InterPro" id="IPR051052">
    <property type="entry name" value="Diverse_substrate_MTase"/>
</dbReference>
<dbReference type="RefSeq" id="WP_068006098.1">
    <property type="nucleotide sequence ID" value="NZ_QQBC01000010.1"/>
</dbReference>
<feature type="domain" description="Methyltransferase type 11" evidence="4">
    <location>
        <begin position="48"/>
        <end position="135"/>
    </location>
</feature>
<evidence type="ECO:0000256" key="1">
    <source>
        <dbReference type="ARBA" id="ARBA00008361"/>
    </source>
</evidence>
<dbReference type="GO" id="GO:0008757">
    <property type="term" value="F:S-adenosylmethionine-dependent methyltransferase activity"/>
    <property type="evidence" value="ECO:0007669"/>
    <property type="project" value="InterPro"/>
</dbReference>
<dbReference type="STRING" id="1210086.GCA_001613105_06607"/>
<keyword evidence="2 5" id="KW-0489">Methyltransferase</keyword>
<evidence type="ECO:0000313" key="6">
    <source>
        <dbReference type="Proteomes" id="UP000254869"/>
    </source>
</evidence>
<dbReference type="CDD" id="cd02440">
    <property type="entry name" value="AdoMet_MTases"/>
    <property type="match status" value="1"/>
</dbReference>
<dbReference type="GO" id="GO:0032259">
    <property type="term" value="P:methylation"/>
    <property type="evidence" value="ECO:0007669"/>
    <property type="project" value="UniProtKB-KW"/>
</dbReference>
<dbReference type="SUPFAM" id="SSF53335">
    <property type="entry name" value="S-adenosyl-L-methionine-dependent methyltransferases"/>
    <property type="match status" value="1"/>
</dbReference>
<evidence type="ECO:0000259" key="4">
    <source>
        <dbReference type="Pfam" id="PF08241"/>
    </source>
</evidence>
<keyword evidence="3" id="KW-0808">Transferase</keyword>
<evidence type="ECO:0000256" key="2">
    <source>
        <dbReference type="ARBA" id="ARBA00022603"/>
    </source>
</evidence>
<protein>
    <submittedName>
        <fullName evidence="5">Ubiquinone/menaquinone biosynthesis C-methylase UbiE</fullName>
    </submittedName>
</protein>
<keyword evidence="5" id="KW-0830">Ubiquinone</keyword>
<accession>A0A370I281</accession>
<dbReference type="PANTHER" id="PTHR44942:SF4">
    <property type="entry name" value="METHYLTRANSFERASE TYPE 11 DOMAIN-CONTAINING PROTEIN"/>
    <property type="match status" value="1"/>
</dbReference>
<evidence type="ECO:0000256" key="3">
    <source>
        <dbReference type="ARBA" id="ARBA00022679"/>
    </source>
</evidence>
<comment type="similarity">
    <text evidence="1">Belongs to the methyltransferase superfamily.</text>
</comment>
<dbReference type="Proteomes" id="UP000254869">
    <property type="component" value="Unassembled WGS sequence"/>
</dbReference>
<dbReference type="AlphaFoldDB" id="A0A370I281"/>